<reference evidence="1" key="1">
    <citation type="journal article" date="2019" name="Environ. Microbiol.">
        <title>Fungal ecological strategies reflected in gene transcription - a case study of two litter decomposers.</title>
        <authorList>
            <person name="Barbi F."/>
            <person name="Kohler A."/>
            <person name="Barry K."/>
            <person name="Baskaran P."/>
            <person name="Daum C."/>
            <person name="Fauchery L."/>
            <person name="Ihrmark K."/>
            <person name="Kuo A."/>
            <person name="LaButti K."/>
            <person name="Lipzen A."/>
            <person name="Morin E."/>
            <person name="Grigoriev I.V."/>
            <person name="Henrissat B."/>
            <person name="Lindahl B."/>
            <person name="Martin F."/>
        </authorList>
    </citation>
    <scope>NUCLEOTIDE SEQUENCE</scope>
    <source>
        <strain evidence="1">JB14</strain>
    </source>
</reference>
<proteinExistence type="predicted"/>
<dbReference type="EMBL" id="ML769397">
    <property type="protein sequence ID" value="KAE9407298.1"/>
    <property type="molecule type" value="Genomic_DNA"/>
</dbReference>
<keyword evidence="2" id="KW-1185">Reference proteome</keyword>
<sequence>MDVITFQNRSGTALSSLTLHGFSSAVENEEGSLTRTIITLLSLFPAISSFRMKKCSFEIDELVRALTLVKGQPVLLPKLPYLELHCSQDMEETPPEMIPMILSR</sequence>
<dbReference type="Proteomes" id="UP000799118">
    <property type="component" value="Unassembled WGS sequence"/>
</dbReference>
<organism evidence="1 2">
    <name type="scientific">Gymnopus androsaceus JB14</name>
    <dbReference type="NCBI Taxonomy" id="1447944"/>
    <lineage>
        <taxon>Eukaryota</taxon>
        <taxon>Fungi</taxon>
        <taxon>Dikarya</taxon>
        <taxon>Basidiomycota</taxon>
        <taxon>Agaricomycotina</taxon>
        <taxon>Agaricomycetes</taxon>
        <taxon>Agaricomycetidae</taxon>
        <taxon>Agaricales</taxon>
        <taxon>Marasmiineae</taxon>
        <taxon>Omphalotaceae</taxon>
        <taxon>Gymnopus</taxon>
    </lineage>
</organism>
<evidence type="ECO:0000313" key="2">
    <source>
        <dbReference type="Proteomes" id="UP000799118"/>
    </source>
</evidence>
<gene>
    <name evidence="1" type="ORF">BT96DRAFT_153229</name>
</gene>
<accession>A0A6A4IDE5</accession>
<protein>
    <submittedName>
        <fullName evidence="1">Uncharacterized protein</fullName>
    </submittedName>
</protein>
<dbReference type="AlphaFoldDB" id="A0A6A4IDE5"/>
<name>A0A6A4IDE5_9AGAR</name>
<dbReference type="OrthoDB" id="2899151at2759"/>
<evidence type="ECO:0000313" key="1">
    <source>
        <dbReference type="EMBL" id="KAE9407298.1"/>
    </source>
</evidence>